<keyword evidence="8" id="KW-0813">Transport</keyword>
<dbReference type="Gene3D" id="1.20.58.1220">
    <property type="entry name" value="Exo84p, C-terminal helical domain"/>
    <property type="match status" value="1"/>
</dbReference>
<evidence type="ECO:0000256" key="11">
    <source>
        <dbReference type="SAM" id="Coils"/>
    </source>
</evidence>
<dbReference type="InterPro" id="IPR011993">
    <property type="entry name" value="PH-like_dom_sf"/>
</dbReference>
<reference evidence="14 15" key="1">
    <citation type="journal article" date="2019" name="Sci. Rep.">
        <title>Comparative genomics of chytrid fungi reveal insights into the obligate biotrophic and pathogenic lifestyle of Synchytrium endobioticum.</title>
        <authorList>
            <person name="van de Vossenberg B.T.L.H."/>
            <person name="Warris S."/>
            <person name="Nguyen H.D.T."/>
            <person name="van Gent-Pelzer M.P.E."/>
            <person name="Joly D.L."/>
            <person name="van de Geest H.C."/>
            <person name="Bonants P.J.M."/>
            <person name="Smith D.S."/>
            <person name="Levesque C.A."/>
            <person name="van der Lee T.A.J."/>
        </authorList>
    </citation>
    <scope>NUCLEOTIDE SEQUENCE [LARGE SCALE GENOMIC DNA]</scope>
    <source>
        <strain evidence="14 15">JEL517</strain>
    </source>
</reference>
<keyword evidence="15" id="KW-1185">Reference proteome</keyword>
<dbReference type="EMBL" id="QEAO01000013">
    <property type="protein sequence ID" value="TPX34542.1"/>
    <property type="molecule type" value="Genomic_DNA"/>
</dbReference>
<dbReference type="Pfam" id="PF16528">
    <property type="entry name" value="Exo84_C"/>
    <property type="match status" value="1"/>
</dbReference>
<dbReference type="Pfam" id="PF08700">
    <property type="entry name" value="VPS51_Exo84_N"/>
    <property type="match status" value="1"/>
</dbReference>
<dbReference type="InterPro" id="IPR042561">
    <property type="entry name" value="Exo84_C_1"/>
</dbReference>
<dbReference type="Pfam" id="PF25345">
    <property type="entry name" value="PH_EXO84"/>
    <property type="match status" value="1"/>
</dbReference>
<dbReference type="GO" id="GO:0030133">
    <property type="term" value="C:transport vesicle"/>
    <property type="evidence" value="ECO:0007669"/>
    <property type="project" value="UniProtKB-SubCell"/>
</dbReference>
<dbReference type="PROSITE" id="PS50003">
    <property type="entry name" value="PH_DOMAIN"/>
    <property type="match status" value="1"/>
</dbReference>
<dbReference type="GO" id="GO:0015031">
    <property type="term" value="P:protein transport"/>
    <property type="evidence" value="ECO:0007669"/>
    <property type="project" value="UniProtKB-KW"/>
</dbReference>
<dbReference type="GO" id="GO:0000145">
    <property type="term" value="C:exocyst"/>
    <property type="evidence" value="ECO:0007669"/>
    <property type="project" value="InterPro"/>
</dbReference>
<evidence type="ECO:0000256" key="3">
    <source>
        <dbReference type="ARBA" id="ARBA00004556"/>
    </source>
</evidence>
<dbReference type="InterPro" id="IPR016159">
    <property type="entry name" value="Cullin_repeat-like_dom_sf"/>
</dbReference>
<dbReference type="GO" id="GO:0048471">
    <property type="term" value="C:perinuclear region of cytoplasm"/>
    <property type="evidence" value="ECO:0007669"/>
    <property type="project" value="UniProtKB-SubCell"/>
</dbReference>
<dbReference type="SUPFAM" id="SSF74788">
    <property type="entry name" value="Cullin repeat-like"/>
    <property type="match status" value="1"/>
</dbReference>
<dbReference type="Proteomes" id="UP000319731">
    <property type="component" value="Unassembled WGS sequence"/>
</dbReference>
<comment type="similarity">
    <text evidence="5">Belongs to the EXO84 family.</text>
</comment>
<dbReference type="InterPro" id="IPR032403">
    <property type="entry name" value="Exo84_C"/>
</dbReference>
<keyword evidence="9" id="KW-0268">Exocytosis</keyword>
<comment type="function">
    <text evidence="1">Component of the exocyst complex involved in the docking of exocytic vesicles with fusion sites on the plasma membrane.</text>
</comment>
<evidence type="ECO:0000256" key="8">
    <source>
        <dbReference type="ARBA" id="ARBA00022448"/>
    </source>
</evidence>
<accession>A0A507C4E9</accession>
<protein>
    <recommendedName>
        <fullName evidence="6">Exocyst complex component 8</fullName>
    </recommendedName>
    <alternativeName>
        <fullName evidence="7">Exocyst complex component EXO84</fullName>
    </alternativeName>
</protein>
<dbReference type="GeneID" id="42004059"/>
<evidence type="ECO:0000256" key="4">
    <source>
        <dbReference type="ARBA" id="ARBA00004624"/>
    </source>
</evidence>
<feature type="coiled-coil region" evidence="11">
    <location>
        <begin position="97"/>
        <end position="127"/>
    </location>
</feature>
<dbReference type="PANTHER" id="PTHR21426">
    <property type="entry name" value="EXOCYST COMPLEX COMPONENT 8"/>
    <property type="match status" value="1"/>
</dbReference>
<dbReference type="PANTHER" id="PTHR21426:SF12">
    <property type="entry name" value="EXOCYST COMPLEX COMPONENT 8"/>
    <property type="match status" value="1"/>
</dbReference>
<dbReference type="SUPFAM" id="SSF50729">
    <property type="entry name" value="PH domain-like"/>
    <property type="match status" value="1"/>
</dbReference>
<evidence type="ECO:0000259" key="13">
    <source>
        <dbReference type="PROSITE" id="PS50003"/>
    </source>
</evidence>
<sequence>MAEDYGRGSVSKRHSPLKGRDQLAEQVKKVTNLEIQRFADESFSPNEFVSSSLTGGTEDSIRTLHAILAEGKGSAAADLQRNVHRNYNEFVIISKEISQLEADLLILRGLLNELKDLNESLKDRENDNSVRPQDVGAEYGASMAKISDSTNQLGGSVDELSEMRKALLTEVYENVEGLEKALPSINGRRLLRDGTRSNFYEVQPSTFKQKTPVQFFLFNDALVVATKKKNLITGKTRLVVDRCWGLAEISVMDVSESDSPKTFQIVKRPDVNMYRAESADDKRSWMAGIKRGTDDMIDARRKTQSASNIAVPAYNEPLTPTIQAQTPRQIREELGPADLKWLLEVPDELDVSIAHRDFEEAVKLIEHAQTLLNTTSVDTIRVLSARNAVDERTVRLQAIISRDLANPLLTKTQVRNDISWLQRLGLSEEARDGFLSARSAAIRHKIRLLRFDGQISGYITELAETMFRQIRNTCDWYGTSFSEPAMASGFMKWVKSEIEVFVEIFRLQVFDSNQPFTVISECVQTSMEQVRQLREVGLDLGFLLERLFHNGVLRAIESHFQVCQQRVTKFMKADKFEIVACESPAVISMEMDTHDLTANVSISLFEFWLLLTEFASDVSGVISMQLYSKVIWCLGGIFTTYVVGLKVLSDASKLNIYQKITLLTNAVVVVETLLPKVASQLGQRFERPTPELDDMQTKLRDELRVIRERVIRSITLRLVESEYDYAQPELFSSNGGILEDALPSESMVKMIYEMNRVSNAFQSPLSRHDLLVSLLDLVFSTMSEKRFWETDKGPRRFGFAGVQHLVLDIHFLLQITSSFASELATQRANEVCEHALRAYFGQKDRINSPLKTGDWYDRRADAAVDLHHVKLGALTGEA</sequence>
<proteinExistence type="inferred from homology"/>
<evidence type="ECO:0000256" key="5">
    <source>
        <dbReference type="ARBA" id="ARBA00007210"/>
    </source>
</evidence>
<organism evidence="14 15">
    <name type="scientific">Synchytrium microbalum</name>
    <dbReference type="NCBI Taxonomy" id="1806994"/>
    <lineage>
        <taxon>Eukaryota</taxon>
        <taxon>Fungi</taxon>
        <taxon>Fungi incertae sedis</taxon>
        <taxon>Chytridiomycota</taxon>
        <taxon>Chytridiomycota incertae sedis</taxon>
        <taxon>Chytridiomycetes</taxon>
        <taxon>Synchytriales</taxon>
        <taxon>Synchytriaceae</taxon>
        <taxon>Synchytrium</taxon>
    </lineage>
</organism>
<dbReference type="GO" id="GO:0006887">
    <property type="term" value="P:exocytosis"/>
    <property type="evidence" value="ECO:0007669"/>
    <property type="project" value="UniProtKB-KW"/>
</dbReference>
<dbReference type="RefSeq" id="XP_031025262.1">
    <property type="nucleotide sequence ID" value="XM_031168762.1"/>
</dbReference>
<evidence type="ECO:0000313" key="14">
    <source>
        <dbReference type="EMBL" id="TPX34542.1"/>
    </source>
</evidence>
<dbReference type="OrthoDB" id="642193at2759"/>
<keyword evidence="10" id="KW-0653">Protein transport</keyword>
<dbReference type="InterPro" id="IPR042560">
    <property type="entry name" value="Exo84_C_2"/>
</dbReference>
<keyword evidence="11" id="KW-0175">Coiled coil</keyword>
<name>A0A507C4E9_9FUNG</name>
<evidence type="ECO:0000256" key="6">
    <source>
        <dbReference type="ARBA" id="ARBA00017509"/>
    </source>
</evidence>
<gene>
    <name evidence="14" type="ORF">SmJEL517_g02834</name>
</gene>
<dbReference type="STRING" id="1806994.A0A507C4E9"/>
<dbReference type="AlphaFoldDB" id="A0A507C4E9"/>
<comment type="subcellular location">
    <subcellularLocation>
        <location evidence="4">Cell projection</location>
        <location evidence="4">Growth cone</location>
    </subcellularLocation>
    <subcellularLocation>
        <location evidence="3">Cytoplasm</location>
        <location evidence="3">Perinuclear region</location>
    </subcellularLocation>
    <subcellularLocation>
        <location evidence="2">Cytoplasmic vesicle</location>
        <location evidence="2">Secretory vesicle</location>
    </subcellularLocation>
</comment>
<evidence type="ECO:0000256" key="9">
    <source>
        <dbReference type="ARBA" id="ARBA00022483"/>
    </source>
</evidence>
<feature type="domain" description="PH" evidence="13">
    <location>
        <begin position="189"/>
        <end position="294"/>
    </location>
</feature>
<evidence type="ECO:0000256" key="1">
    <source>
        <dbReference type="ARBA" id="ARBA00002660"/>
    </source>
</evidence>
<dbReference type="InterPro" id="IPR001849">
    <property type="entry name" value="PH_domain"/>
</dbReference>
<dbReference type="Gene3D" id="2.30.29.30">
    <property type="entry name" value="Pleckstrin-homology domain (PH domain)/Phosphotyrosine-binding domain (PTB)"/>
    <property type="match status" value="1"/>
</dbReference>
<evidence type="ECO:0000313" key="15">
    <source>
        <dbReference type="Proteomes" id="UP000319731"/>
    </source>
</evidence>
<dbReference type="GO" id="GO:0006893">
    <property type="term" value="P:Golgi to plasma membrane transport"/>
    <property type="evidence" value="ECO:0007669"/>
    <property type="project" value="TreeGrafter"/>
</dbReference>
<evidence type="ECO:0000256" key="7">
    <source>
        <dbReference type="ARBA" id="ARBA00021269"/>
    </source>
</evidence>
<dbReference type="InterPro" id="IPR033961">
    <property type="entry name" value="Exo84"/>
</dbReference>
<evidence type="ECO:0000256" key="12">
    <source>
        <dbReference type="SAM" id="MobiDB-lite"/>
    </source>
</evidence>
<dbReference type="Gene3D" id="1.20.58.1210">
    <property type="entry name" value="Exo84p, N-terminal helical domain"/>
    <property type="match status" value="1"/>
</dbReference>
<evidence type="ECO:0000256" key="2">
    <source>
        <dbReference type="ARBA" id="ARBA00004398"/>
    </source>
</evidence>
<evidence type="ECO:0000256" key="10">
    <source>
        <dbReference type="ARBA" id="ARBA00022927"/>
    </source>
</evidence>
<comment type="caution">
    <text evidence="14">The sequence shown here is derived from an EMBL/GenBank/DDBJ whole genome shotgun (WGS) entry which is preliminary data.</text>
</comment>
<feature type="region of interest" description="Disordered" evidence="12">
    <location>
        <begin position="1"/>
        <end position="22"/>
    </location>
</feature>